<evidence type="ECO:0000313" key="2">
    <source>
        <dbReference type="EMBL" id="PYH83727.1"/>
    </source>
</evidence>
<dbReference type="Proteomes" id="UP000248340">
    <property type="component" value="Unassembled WGS sequence"/>
</dbReference>
<dbReference type="VEuPathDB" id="FungiDB:BO82DRAFT_39586"/>
<feature type="region of interest" description="Disordered" evidence="1">
    <location>
        <begin position="1"/>
        <end position="22"/>
    </location>
</feature>
<sequence>MGGRRKDAKEEEQEVGRRRGDAIRRMDPLGRENAQLGRNVTTGPGSTAYQQVELILSSESPNITALNSLFTSLPRGKRTGTIPTRSHDDLQDNGDSGLYISLHSLLYIPYPH</sequence>
<protein>
    <submittedName>
        <fullName evidence="2">Uncharacterized protein</fullName>
    </submittedName>
</protein>
<gene>
    <name evidence="2" type="ORF">BO82DRAFT_39586</name>
</gene>
<accession>A0A319CKT0</accession>
<proteinExistence type="predicted"/>
<evidence type="ECO:0000313" key="3">
    <source>
        <dbReference type="Proteomes" id="UP000248340"/>
    </source>
</evidence>
<dbReference type="GeneID" id="37141554"/>
<evidence type="ECO:0000256" key="1">
    <source>
        <dbReference type="SAM" id="MobiDB-lite"/>
    </source>
</evidence>
<dbReference type="EMBL" id="KZ821688">
    <property type="protein sequence ID" value="PYH83727.1"/>
    <property type="molecule type" value="Genomic_DNA"/>
</dbReference>
<reference evidence="2 3" key="1">
    <citation type="submission" date="2016-12" db="EMBL/GenBank/DDBJ databases">
        <title>The genomes of Aspergillus section Nigri reveals drivers in fungal speciation.</title>
        <authorList>
            <consortium name="DOE Joint Genome Institute"/>
            <person name="Vesth T.C."/>
            <person name="Nybo J."/>
            <person name="Theobald S."/>
            <person name="Brandl J."/>
            <person name="Frisvad J.C."/>
            <person name="Nielsen K.F."/>
            <person name="Lyhne E.K."/>
            <person name="Kogle M.E."/>
            <person name="Kuo A."/>
            <person name="Riley R."/>
            <person name="Clum A."/>
            <person name="Nolan M."/>
            <person name="Lipzen A."/>
            <person name="Salamov A."/>
            <person name="Henrissat B."/>
            <person name="Wiebenga A."/>
            <person name="De Vries R.P."/>
            <person name="Grigoriev I.V."/>
            <person name="Mortensen U.H."/>
            <person name="Andersen M.R."/>
            <person name="Baker S.E."/>
        </authorList>
    </citation>
    <scope>NUCLEOTIDE SEQUENCE [LARGE SCALE GENOMIC DNA]</scope>
    <source>
        <strain evidence="2 3">CBS 121591</strain>
    </source>
</reference>
<name>A0A319CKT0_9EURO</name>
<keyword evidence="3" id="KW-1185">Reference proteome</keyword>
<dbReference type="AlphaFoldDB" id="A0A319CKT0"/>
<dbReference type="RefSeq" id="XP_025493927.1">
    <property type="nucleotide sequence ID" value="XM_025638812.1"/>
</dbReference>
<organism evidence="2 3">
    <name type="scientific">Aspergillus uvarum CBS 121591</name>
    <dbReference type="NCBI Taxonomy" id="1448315"/>
    <lineage>
        <taxon>Eukaryota</taxon>
        <taxon>Fungi</taxon>
        <taxon>Dikarya</taxon>
        <taxon>Ascomycota</taxon>
        <taxon>Pezizomycotina</taxon>
        <taxon>Eurotiomycetes</taxon>
        <taxon>Eurotiomycetidae</taxon>
        <taxon>Eurotiales</taxon>
        <taxon>Aspergillaceae</taxon>
        <taxon>Aspergillus</taxon>
        <taxon>Aspergillus subgen. Circumdati</taxon>
    </lineage>
</organism>